<feature type="non-terminal residue" evidence="2">
    <location>
        <position position="87"/>
    </location>
</feature>
<name>N1JFX2_BLUG1</name>
<sequence>MNCPSRVDWIEDDGYNQNPKGLAADLTTREDLNGRVNSRARKLSKDDRTKELGLVLPLIEDGPSSERSENYGRPDGEQLASENADND</sequence>
<dbReference type="AlphaFoldDB" id="N1JFX2"/>
<evidence type="ECO:0000256" key="1">
    <source>
        <dbReference type="SAM" id="MobiDB-lite"/>
    </source>
</evidence>
<dbReference type="Proteomes" id="UP000015441">
    <property type="component" value="Unassembled WGS sequence"/>
</dbReference>
<proteinExistence type="predicted"/>
<keyword evidence="3" id="KW-1185">Reference proteome</keyword>
<dbReference type="OrthoDB" id="10324870at2759"/>
<feature type="compositionally biased region" description="Basic and acidic residues" evidence="1">
    <location>
        <begin position="64"/>
        <end position="76"/>
    </location>
</feature>
<dbReference type="EMBL" id="CAUH01005408">
    <property type="protein sequence ID" value="CCU81744.1"/>
    <property type="molecule type" value="Genomic_DNA"/>
</dbReference>
<comment type="caution">
    <text evidence="2">The sequence shown here is derived from an EMBL/GenBank/DDBJ whole genome shotgun (WGS) entry which is preliminary data.</text>
</comment>
<accession>N1JFX2</accession>
<dbReference type="HOGENOM" id="CLU_2489295_0_0_1"/>
<protein>
    <submittedName>
        <fullName evidence="2">Zinc-regulated transporter 1</fullName>
    </submittedName>
</protein>
<feature type="region of interest" description="Disordered" evidence="1">
    <location>
        <begin position="58"/>
        <end position="87"/>
    </location>
</feature>
<reference evidence="2 3" key="1">
    <citation type="journal article" date="2010" name="Science">
        <title>Genome expansion and gene loss in powdery mildew fungi reveal tradeoffs in extreme parasitism.</title>
        <authorList>
            <person name="Spanu P.D."/>
            <person name="Abbott J.C."/>
            <person name="Amselem J."/>
            <person name="Burgis T.A."/>
            <person name="Soanes D.M."/>
            <person name="Stueber K."/>
            <person name="Ver Loren van Themaat E."/>
            <person name="Brown J.K.M."/>
            <person name="Butcher S.A."/>
            <person name="Gurr S.J."/>
            <person name="Lebrun M.-H."/>
            <person name="Ridout C.J."/>
            <person name="Schulze-Lefert P."/>
            <person name="Talbot N.J."/>
            <person name="Ahmadinejad N."/>
            <person name="Ametz C."/>
            <person name="Barton G.R."/>
            <person name="Benjdia M."/>
            <person name="Bidzinski P."/>
            <person name="Bindschedler L.V."/>
            <person name="Both M."/>
            <person name="Brewer M.T."/>
            <person name="Cadle-Davidson L."/>
            <person name="Cadle-Davidson M.M."/>
            <person name="Collemare J."/>
            <person name="Cramer R."/>
            <person name="Frenkel O."/>
            <person name="Godfrey D."/>
            <person name="Harriman J."/>
            <person name="Hoede C."/>
            <person name="King B.C."/>
            <person name="Klages S."/>
            <person name="Kleemann J."/>
            <person name="Knoll D."/>
            <person name="Koti P.S."/>
            <person name="Kreplak J."/>
            <person name="Lopez-Ruiz F.J."/>
            <person name="Lu X."/>
            <person name="Maekawa T."/>
            <person name="Mahanil S."/>
            <person name="Micali C."/>
            <person name="Milgroom M.G."/>
            <person name="Montana G."/>
            <person name="Noir S."/>
            <person name="O'Connell R.J."/>
            <person name="Oberhaensli S."/>
            <person name="Parlange F."/>
            <person name="Pedersen C."/>
            <person name="Quesneville H."/>
            <person name="Reinhardt R."/>
            <person name="Rott M."/>
            <person name="Sacristan S."/>
            <person name="Schmidt S.M."/>
            <person name="Schoen M."/>
            <person name="Skamnioti P."/>
            <person name="Sommer H."/>
            <person name="Stephens A."/>
            <person name="Takahara H."/>
            <person name="Thordal-Christensen H."/>
            <person name="Vigouroux M."/>
            <person name="Wessling R."/>
            <person name="Wicker T."/>
            <person name="Panstruga R."/>
        </authorList>
    </citation>
    <scope>NUCLEOTIDE SEQUENCE [LARGE SCALE GENOMIC DNA]</scope>
    <source>
        <strain evidence="2">DH14</strain>
    </source>
</reference>
<evidence type="ECO:0000313" key="3">
    <source>
        <dbReference type="Proteomes" id="UP000015441"/>
    </source>
</evidence>
<feature type="region of interest" description="Disordered" evidence="1">
    <location>
        <begin position="1"/>
        <end position="27"/>
    </location>
</feature>
<organism evidence="2 3">
    <name type="scientific">Blumeria graminis f. sp. hordei (strain DH14)</name>
    <name type="common">Barley powdery mildew</name>
    <name type="synonym">Oidium monilioides f. sp. hordei</name>
    <dbReference type="NCBI Taxonomy" id="546991"/>
    <lineage>
        <taxon>Eukaryota</taxon>
        <taxon>Fungi</taxon>
        <taxon>Dikarya</taxon>
        <taxon>Ascomycota</taxon>
        <taxon>Pezizomycotina</taxon>
        <taxon>Leotiomycetes</taxon>
        <taxon>Erysiphales</taxon>
        <taxon>Erysiphaceae</taxon>
        <taxon>Blumeria</taxon>
        <taxon>Blumeria hordei</taxon>
    </lineage>
</organism>
<evidence type="ECO:0000313" key="2">
    <source>
        <dbReference type="EMBL" id="CCU81744.1"/>
    </source>
</evidence>
<gene>
    <name evidence="2" type="ORF">BGHDH14_bgh04869</name>
</gene>